<dbReference type="PANTHER" id="PTHR21015">
    <property type="entry name" value="UDP-N-ACETYLGLUCOSAMINE--N-ACETYLMURAMYL-(PENTAPEPTIDE) PYROPHOSPHORYL-UNDECAPRENOL N-ACETYLGLUCOSAMINE TRANSFERASE 1"/>
    <property type="match status" value="1"/>
</dbReference>
<dbReference type="SUPFAM" id="SSF53756">
    <property type="entry name" value="UDP-Glycosyltransferase/glycogen phosphorylase"/>
    <property type="match status" value="1"/>
</dbReference>
<dbReference type="Proteomes" id="UP000033428">
    <property type="component" value="Unassembled WGS sequence"/>
</dbReference>
<dbReference type="GO" id="GO:0016758">
    <property type="term" value="F:hexosyltransferase activity"/>
    <property type="evidence" value="ECO:0007669"/>
    <property type="project" value="InterPro"/>
</dbReference>
<sequence>MKVFILTEGGKSIGFGHITRCFSLWQAFMERGIRPFFLVNMDDSMESSARAMNCEIFDWLNKKEEILFQNLESDSIVIIDSYLAGKFFYEKIAARAGVPVYIDDNVRLNYPSGIIVNGSICAENFQYARADNQEYLLGVKYIPLRKAFRESAVKKINEEIKTIMVTFGGTDLRGMTQNILKFLCENFPRVQKKIILAGAFKDKEKIQAVGGDKATQFIIAPSDTIMRETMLESDLAITAAGQTLYELARVGVPSISVIVADNQMNNVNGWIKEGFIENAGVWDAPDLLSNIARGIQKLSSQEERKKRSEKAMNLVDGKGAARISEILLEKAGQ</sequence>
<dbReference type="EMBL" id="JYNY01000369">
    <property type="protein sequence ID" value="KJJ84409.1"/>
    <property type="molecule type" value="Genomic_DNA"/>
</dbReference>
<evidence type="ECO:0000313" key="3">
    <source>
        <dbReference type="Proteomes" id="UP000033428"/>
    </source>
</evidence>
<evidence type="ECO:0000259" key="1">
    <source>
        <dbReference type="Pfam" id="PF04101"/>
    </source>
</evidence>
<organism evidence="2 3">
    <name type="scientific">Candidatus Omnitrophus magneticus</name>
    <dbReference type="NCBI Taxonomy" id="1609969"/>
    <lineage>
        <taxon>Bacteria</taxon>
        <taxon>Pseudomonadati</taxon>
        <taxon>Candidatus Omnitrophota</taxon>
        <taxon>Candidatus Omnitrophus</taxon>
    </lineage>
</organism>
<dbReference type="Pfam" id="PF04101">
    <property type="entry name" value="Glyco_tran_28_C"/>
    <property type="match status" value="1"/>
</dbReference>
<accession>A0A0F0CQW3</accession>
<comment type="caution">
    <text evidence="2">The sequence shown here is derived from an EMBL/GenBank/DDBJ whole genome shotgun (WGS) entry which is preliminary data.</text>
</comment>
<dbReference type="PATRIC" id="fig|1609969.3.peg.1854"/>
<name>A0A0F0CQW3_9BACT</name>
<dbReference type="Gene3D" id="3.40.50.2000">
    <property type="entry name" value="Glycogen Phosphorylase B"/>
    <property type="match status" value="1"/>
</dbReference>
<feature type="domain" description="Glycosyl transferase family 28 C-terminal" evidence="1">
    <location>
        <begin position="164"/>
        <end position="311"/>
    </location>
</feature>
<keyword evidence="3" id="KW-1185">Reference proteome</keyword>
<dbReference type="AlphaFoldDB" id="A0A0F0CQW3"/>
<protein>
    <submittedName>
        <fullName evidence="2">Pseudaminic acid biosynthesis-associated protein PseG</fullName>
    </submittedName>
</protein>
<reference evidence="2 3" key="1">
    <citation type="submission" date="2015-02" db="EMBL/GenBank/DDBJ databases">
        <title>Single-cell genomics of uncultivated deep-branching MTB reveals a conserved set of magnetosome genes.</title>
        <authorList>
            <person name="Kolinko S."/>
            <person name="Richter M."/>
            <person name="Glockner F.O."/>
            <person name="Brachmann A."/>
            <person name="Schuler D."/>
        </authorList>
    </citation>
    <scope>NUCLEOTIDE SEQUENCE [LARGE SCALE GENOMIC DNA]</scope>
    <source>
        <strain evidence="2">SKK-01</strain>
    </source>
</reference>
<dbReference type="PANTHER" id="PTHR21015:SF22">
    <property type="entry name" value="GLYCOSYLTRANSFERASE"/>
    <property type="match status" value="1"/>
</dbReference>
<dbReference type="InterPro" id="IPR007235">
    <property type="entry name" value="Glyco_trans_28_C"/>
</dbReference>
<evidence type="ECO:0000313" key="2">
    <source>
        <dbReference type="EMBL" id="KJJ84409.1"/>
    </source>
</evidence>
<dbReference type="Gene3D" id="3.40.50.11190">
    <property type="match status" value="1"/>
</dbReference>
<gene>
    <name evidence="2" type="ORF">OMAG_001729</name>
</gene>
<proteinExistence type="predicted"/>